<keyword evidence="2" id="KW-0812">Transmembrane</keyword>
<gene>
    <name evidence="3" type="ORF">DP107_14205</name>
</gene>
<dbReference type="OrthoDB" id="136483at2157"/>
<keyword evidence="2" id="KW-0472">Membrane</keyword>
<dbReference type="GO" id="GO:0016020">
    <property type="term" value="C:membrane"/>
    <property type="evidence" value="ECO:0007669"/>
    <property type="project" value="InterPro"/>
</dbReference>
<feature type="transmembrane region" description="Helical" evidence="2">
    <location>
        <begin position="78"/>
        <end position="103"/>
    </location>
</feature>
<feature type="region of interest" description="Disordered" evidence="1">
    <location>
        <begin position="139"/>
        <end position="178"/>
    </location>
</feature>
<feature type="transmembrane region" description="Helical" evidence="2">
    <location>
        <begin position="5"/>
        <end position="25"/>
    </location>
</feature>
<dbReference type="RefSeq" id="WP_144262809.1">
    <property type="nucleotide sequence ID" value="NZ_QMDX01000010.1"/>
</dbReference>
<evidence type="ECO:0000256" key="1">
    <source>
        <dbReference type="SAM" id="MobiDB-lite"/>
    </source>
</evidence>
<name>A0A554MXF9_9EURY</name>
<protein>
    <submittedName>
        <fullName evidence="3">Membrane protein FxsA</fullName>
    </submittedName>
</protein>
<dbReference type="EMBL" id="QMDX01000010">
    <property type="protein sequence ID" value="TSD09803.1"/>
    <property type="molecule type" value="Genomic_DNA"/>
</dbReference>
<evidence type="ECO:0000256" key="2">
    <source>
        <dbReference type="SAM" id="Phobius"/>
    </source>
</evidence>
<sequence>MDLRLVAVLLLVPVLDFLLLVGLVAVGPLTVVQGVLVVVVTSLVGLLLVRAEGRHTVRKIQRSLAGGDLPGDELLDGALILVAAGLFLTPGFLTDVLGLVLVLPPTRYPFRVGLRKFVVGPYLDAKTGGIATGAVYEGGAPRTEVEMDESDYRFDDADDRDEGPGEGEGPPGGDTPQD</sequence>
<keyword evidence="2" id="KW-1133">Transmembrane helix</keyword>
<feature type="compositionally biased region" description="Acidic residues" evidence="1">
    <location>
        <begin position="156"/>
        <end position="165"/>
    </location>
</feature>
<dbReference type="InParanoid" id="A0A554MXF9"/>
<dbReference type="PANTHER" id="PTHR35335:SF1">
    <property type="entry name" value="UPF0716 PROTEIN FXSA"/>
    <property type="match status" value="1"/>
</dbReference>
<accession>A0A554MXF9</accession>
<keyword evidence="4" id="KW-1185">Reference proteome</keyword>
<dbReference type="Pfam" id="PF04186">
    <property type="entry name" value="FxsA"/>
    <property type="match status" value="1"/>
</dbReference>
<evidence type="ECO:0000313" key="4">
    <source>
        <dbReference type="Proteomes" id="UP000319894"/>
    </source>
</evidence>
<feature type="transmembrane region" description="Helical" evidence="2">
    <location>
        <begin position="31"/>
        <end position="49"/>
    </location>
</feature>
<organism evidence="3 4">
    <name type="scientific">Haloglomus irregulare</name>
    <dbReference type="NCBI Taxonomy" id="2234134"/>
    <lineage>
        <taxon>Archaea</taxon>
        <taxon>Methanobacteriati</taxon>
        <taxon>Methanobacteriota</taxon>
        <taxon>Stenosarchaea group</taxon>
        <taxon>Halobacteria</taxon>
        <taxon>Halobacteriales</taxon>
        <taxon>Natronomonadaceae</taxon>
        <taxon>Haloglomus</taxon>
    </lineage>
</organism>
<dbReference type="NCBIfam" id="NF008528">
    <property type="entry name" value="PRK11463.1-2"/>
    <property type="match status" value="1"/>
</dbReference>
<dbReference type="PANTHER" id="PTHR35335">
    <property type="entry name" value="UPF0716 PROTEIN FXSA"/>
    <property type="match status" value="1"/>
</dbReference>
<dbReference type="Proteomes" id="UP000319894">
    <property type="component" value="Unassembled WGS sequence"/>
</dbReference>
<proteinExistence type="predicted"/>
<reference evidence="3 4" key="1">
    <citation type="submission" date="2018-06" db="EMBL/GenBank/DDBJ databases">
        <title>Natronomonas sp. F16-60 a new haloarchaeon isolated from a solar saltern of Isla Cristina, Huelva, Spain.</title>
        <authorList>
            <person name="Duran-Viseras A."/>
            <person name="Sanchez-Porro C."/>
            <person name="Ventosa A."/>
        </authorList>
    </citation>
    <scope>NUCLEOTIDE SEQUENCE [LARGE SCALE GENOMIC DNA]</scope>
    <source>
        <strain evidence="3 4">F16-60</strain>
    </source>
</reference>
<comment type="caution">
    <text evidence="3">The sequence shown here is derived from an EMBL/GenBank/DDBJ whole genome shotgun (WGS) entry which is preliminary data.</text>
</comment>
<dbReference type="InterPro" id="IPR007313">
    <property type="entry name" value="FxsA"/>
</dbReference>
<evidence type="ECO:0000313" key="3">
    <source>
        <dbReference type="EMBL" id="TSD09803.1"/>
    </source>
</evidence>
<dbReference type="AlphaFoldDB" id="A0A554MXF9"/>